<evidence type="ECO:0000256" key="6">
    <source>
        <dbReference type="ARBA" id="ARBA00023136"/>
    </source>
</evidence>
<feature type="transmembrane region" description="Helical" evidence="8">
    <location>
        <begin position="28"/>
        <end position="46"/>
    </location>
</feature>
<keyword evidence="3 8" id="KW-0812">Transmembrane</keyword>
<dbReference type="STRING" id="1631249.BQ8794_30197"/>
<dbReference type="Gene3D" id="1.10.287.70">
    <property type="match status" value="1"/>
</dbReference>
<gene>
    <name evidence="10" type="ORF">BQ8794_30197</name>
</gene>
<feature type="transmembrane region" description="Helical" evidence="8">
    <location>
        <begin position="80"/>
        <end position="104"/>
    </location>
</feature>
<name>A0A1R3VA38_9HYPH</name>
<evidence type="ECO:0000256" key="5">
    <source>
        <dbReference type="ARBA" id="ARBA00023065"/>
    </source>
</evidence>
<dbReference type="GO" id="GO:0015271">
    <property type="term" value="F:outward rectifier potassium channel activity"/>
    <property type="evidence" value="ECO:0007669"/>
    <property type="project" value="TreeGrafter"/>
</dbReference>
<protein>
    <submittedName>
        <fullName evidence="10">Ion channel</fullName>
    </submittedName>
</protein>
<comment type="subcellular location">
    <subcellularLocation>
        <location evidence="1">Membrane</location>
        <topology evidence="1">Multi-pass membrane protein</topology>
    </subcellularLocation>
</comment>
<accession>A0A1R3VA38</accession>
<dbReference type="EMBL" id="FTPD01000023">
    <property type="protein sequence ID" value="SIT56748.1"/>
    <property type="molecule type" value="Genomic_DNA"/>
</dbReference>
<evidence type="ECO:0000256" key="3">
    <source>
        <dbReference type="ARBA" id="ARBA00022692"/>
    </source>
</evidence>
<keyword evidence="11" id="KW-1185">Reference proteome</keyword>
<evidence type="ECO:0000256" key="1">
    <source>
        <dbReference type="ARBA" id="ARBA00004141"/>
    </source>
</evidence>
<keyword evidence="5" id="KW-0406">Ion transport</keyword>
<dbReference type="InterPro" id="IPR003280">
    <property type="entry name" value="2pore_dom_K_chnl"/>
</dbReference>
<evidence type="ECO:0000256" key="8">
    <source>
        <dbReference type="SAM" id="Phobius"/>
    </source>
</evidence>
<evidence type="ECO:0000259" key="9">
    <source>
        <dbReference type="Pfam" id="PF07885"/>
    </source>
</evidence>
<feature type="transmembrane region" description="Helical" evidence="8">
    <location>
        <begin position="58"/>
        <end position="74"/>
    </location>
</feature>
<evidence type="ECO:0000256" key="7">
    <source>
        <dbReference type="ARBA" id="ARBA00023303"/>
    </source>
</evidence>
<evidence type="ECO:0000313" key="11">
    <source>
        <dbReference type="Proteomes" id="UP000188388"/>
    </source>
</evidence>
<keyword evidence="2" id="KW-0813">Transport</keyword>
<dbReference type="GO" id="GO:0005886">
    <property type="term" value="C:plasma membrane"/>
    <property type="evidence" value="ECO:0007669"/>
    <property type="project" value="TreeGrafter"/>
</dbReference>
<feature type="domain" description="Potassium channel" evidence="9">
    <location>
        <begin position="44"/>
        <end position="107"/>
    </location>
</feature>
<sequence length="128" mass="13928">MAVGLLGKPRSRQLRRSFFYALVQQLRVVWPIFSGILLAMAGCGLIIGRIENWRVDEALYFTFVTGLTIGYGDFSPQHLLTRLLAIAIGFAGIVMTGLVAAVAVQALKAAERNLLNEAGNGPLDQRDP</sequence>
<evidence type="ECO:0000256" key="4">
    <source>
        <dbReference type="ARBA" id="ARBA00022989"/>
    </source>
</evidence>
<keyword evidence="6 8" id="KW-0472">Membrane</keyword>
<dbReference type="InterPro" id="IPR013099">
    <property type="entry name" value="K_chnl_dom"/>
</dbReference>
<keyword evidence="4 8" id="KW-1133">Transmembrane helix</keyword>
<evidence type="ECO:0000313" key="10">
    <source>
        <dbReference type="EMBL" id="SIT56748.1"/>
    </source>
</evidence>
<organism evidence="10 11">
    <name type="scientific">Mesorhizobium prunaredense</name>
    <dbReference type="NCBI Taxonomy" id="1631249"/>
    <lineage>
        <taxon>Bacteria</taxon>
        <taxon>Pseudomonadati</taxon>
        <taxon>Pseudomonadota</taxon>
        <taxon>Alphaproteobacteria</taxon>
        <taxon>Hyphomicrobiales</taxon>
        <taxon>Phyllobacteriaceae</taxon>
        <taxon>Mesorhizobium</taxon>
    </lineage>
</organism>
<reference evidence="11" key="1">
    <citation type="submission" date="2017-01" db="EMBL/GenBank/DDBJ databases">
        <authorList>
            <person name="Brunel B."/>
        </authorList>
    </citation>
    <scope>NUCLEOTIDE SEQUENCE [LARGE SCALE GENOMIC DNA]</scope>
</reference>
<dbReference type="PANTHER" id="PTHR11003">
    <property type="entry name" value="POTASSIUM CHANNEL, SUBFAMILY K"/>
    <property type="match status" value="1"/>
</dbReference>
<evidence type="ECO:0000256" key="2">
    <source>
        <dbReference type="ARBA" id="ARBA00022448"/>
    </source>
</evidence>
<proteinExistence type="predicted"/>
<dbReference type="SUPFAM" id="SSF81324">
    <property type="entry name" value="Voltage-gated potassium channels"/>
    <property type="match status" value="1"/>
</dbReference>
<dbReference type="Proteomes" id="UP000188388">
    <property type="component" value="Unassembled WGS sequence"/>
</dbReference>
<dbReference type="GO" id="GO:0022841">
    <property type="term" value="F:potassium ion leak channel activity"/>
    <property type="evidence" value="ECO:0007669"/>
    <property type="project" value="TreeGrafter"/>
</dbReference>
<dbReference type="GO" id="GO:0030322">
    <property type="term" value="P:stabilization of membrane potential"/>
    <property type="evidence" value="ECO:0007669"/>
    <property type="project" value="TreeGrafter"/>
</dbReference>
<keyword evidence="7" id="KW-0407">Ion channel</keyword>
<dbReference type="Pfam" id="PF07885">
    <property type="entry name" value="Ion_trans_2"/>
    <property type="match status" value="1"/>
</dbReference>
<dbReference type="AlphaFoldDB" id="A0A1R3VA38"/>
<dbReference type="PANTHER" id="PTHR11003:SF330">
    <property type="entry name" value="POTASSIUM CHANNEL DOMAIN-CONTAINING PROTEIN"/>
    <property type="match status" value="1"/>
</dbReference>